<dbReference type="Proteomes" id="UP000199207">
    <property type="component" value="Unassembled WGS sequence"/>
</dbReference>
<dbReference type="InterPro" id="IPR015797">
    <property type="entry name" value="NUDIX_hydrolase-like_dom_sf"/>
</dbReference>
<dbReference type="AlphaFoldDB" id="A0A1I1U5U9"/>
<name>A0A1I1U5U9_9ACTN</name>
<reference evidence="1 2" key="1">
    <citation type="submission" date="2016-10" db="EMBL/GenBank/DDBJ databases">
        <authorList>
            <person name="de Groot N.N."/>
        </authorList>
    </citation>
    <scope>NUCLEOTIDE SEQUENCE [LARGE SCALE GENOMIC DNA]</scope>
    <source>
        <strain evidence="1 2">CGMCC 4.5739</strain>
    </source>
</reference>
<dbReference type="EMBL" id="FOLM01000023">
    <property type="protein sequence ID" value="SFD66159.1"/>
    <property type="molecule type" value="Genomic_DNA"/>
</dbReference>
<protein>
    <recommendedName>
        <fullName evidence="3">ADP-ribose pyrophosphatase YjhB, NUDIX family</fullName>
    </recommendedName>
</protein>
<organism evidence="1 2">
    <name type="scientific">Streptomyces aidingensis</name>
    <dbReference type="NCBI Taxonomy" id="910347"/>
    <lineage>
        <taxon>Bacteria</taxon>
        <taxon>Bacillati</taxon>
        <taxon>Actinomycetota</taxon>
        <taxon>Actinomycetes</taxon>
        <taxon>Kitasatosporales</taxon>
        <taxon>Streptomycetaceae</taxon>
        <taxon>Streptomyces</taxon>
    </lineage>
</organism>
<sequence>MTTTADALSAVLAGLALEWEAPEGRDEAYRRTAREARRALDELVAGADRVFVEVLVFPDFPAPYVLVVRRAGVWGLPGAWLAGGESLGAAAERVLRDQAGLAGVGVDSVLAVDQRPDGLFVVCDAGVPEGASDRRRALTAGLGRFVGEGTLGRLLPADAGRRALTALANTEHMRAVPLDTGPS</sequence>
<proteinExistence type="predicted"/>
<accession>A0A1I1U5U9</accession>
<evidence type="ECO:0000313" key="1">
    <source>
        <dbReference type="EMBL" id="SFD66159.1"/>
    </source>
</evidence>
<keyword evidence="2" id="KW-1185">Reference proteome</keyword>
<evidence type="ECO:0008006" key="3">
    <source>
        <dbReference type="Google" id="ProtNLM"/>
    </source>
</evidence>
<dbReference type="SUPFAM" id="SSF55811">
    <property type="entry name" value="Nudix"/>
    <property type="match status" value="1"/>
</dbReference>
<evidence type="ECO:0000313" key="2">
    <source>
        <dbReference type="Proteomes" id="UP000199207"/>
    </source>
</evidence>
<gene>
    <name evidence="1" type="ORF">SAMN05421773_1231</name>
</gene>
<dbReference type="Gene3D" id="3.90.79.10">
    <property type="entry name" value="Nucleoside Triphosphate Pyrophosphohydrolase"/>
    <property type="match status" value="1"/>
</dbReference>